<organism evidence="2">
    <name type="scientific">uncultured Sphingomonadaceae bacterium</name>
    <dbReference type="NCBI Taxonomy" id="169976"/>
    <lineage>
        <taxon>Bacteria</taxon>
        <taxon>Pseudomonadati</taxon>
        <taxon>Pseudomonadota</taxon>
        <taxon>Alphaproteobacteria</taxon>
        <taxon>Sphingomonadales</taxon>
        <taxon>Sphingomonadaceae</taxon>
        <taxon>environmental samples</taxon>
    </lineage>
</organism>
<accession>A0A6J4SDZ0</accession>
<sequence>MTSQQVESDMEAIFGRPPERPLAARPDSAVSPVLSHGPVKPARRFQGLLEKRSAAPVALGSLLVASLAAVLAATERSDISERRASPSLPATASQAVVVPRAVDPSPIVAAEIDLLVRTVSQPQGTTRPLSRRQQDGSPAALAQADAPAHTPEAVPTPIEIETGQPLSTARLEALSPIDGLEEAGAEPSDVVPVSSSEGTSEGTVRAFYDALGAGDGEKASAQVVAEKRSGAFSSEAISRFYGRLPEPMRVTGIEPLSGGAYRVKYRYSAGSSRCDGAAVVSLTRRNDREYIRAIKAESGC</sequence>
<protein>
    <submittedName>
        <fullName evidence="2">Uncharacterized protein</fullName>
    </submittedName>
</protein>
<proteinExistence type="predicted"/>
<evidence type="ECO:0000313" key="2">
    <source>
        <dbReference type="EMBL" id="CAA9491609.1"/>
    </source>
</evidence>
<feature type="region of interest" description="Disordered" evidence="1">
    <location>
        <begin position="1"/>
        <end position="37"/>
    </location>
</feature>
<feature type="compositionally biased region" description="Low complexity" evidence="1">
    <location>
        <begin position="139"/>
        <end position="148"/>
    </location>
</feature>
<dbReference type="AlphaFoldDB" id="A0A6J4SDZ0"/>
<gene>
    <name evidence="2" type="ORF">AVDCRST_MAG91-570</name>
</gene>
<name>A0A6J4SDZ0_9SPHN</name>
<evidence type="ECO:0000256" key="1">
    <source>
        <dbReference type="SAM" id="MobiDB-lite"/>
    </source>
</evidence>
<reference evidence="2" key="1">
    <citation type="submission" date="2020-02" db="EMBL/GenBank/DDBJ databases">
        <authorList>
            <person name="Meier V. D."/>
        </authorList>
    </citation>
    <scope>NUCLEOTIDE SEQUENCE</scope>
    <source>
        <strain evidence="2">AVDCRST_MAG91</strain>
    </source>
</reference>
<feature type="region of interest" description="Disordered" evidence="1">
    <location>
        <begin position="121"/>
        <end position="155"/>
    </location>
</feature>
<dbReference type="EMBL" id="CADCVX010000131">
    <property type="protein sequence ID" value="CAA9491609.1"/>
    <property type="molecule type" value="Genomic_DNA"/>
</dbReference>